<dbReference type="Proteomes" id="UP001303899">
    <property type="component" value="Unassembled WGS sequence"/>
</dbReference>
<feature type="domain" description="Transposase IS4-like" evidence="1">
    <location>
        <begin position="226"/>
        <end position="403"/>
    </location>
</feature>
<organism evidence="2 3">
    <name type="scientific">Arcicella gelida</name>
    <dbReference type="NCBI Taxonomy" id="2984195"/>
    <lineage>
        <taxon>Bacteria</taxon>
        <taxon>Pseudomonadati</taxon>
        <taxon>Bacteroidota</taxon>
        <taxon>Cytophagia</taxon>
        <taxon>Cytophagales</taxon>
        <taxon>Flectobacillaceae</taxon>
        <taxon>Arcicella</taxon>
    </lineage>
</organism>
<proteinExistence type="predicted"/>
<dbReference type="Pfam" id="PF01609">
    <property type="entry name" value="DDE_Tnp_1"/>
    <property type="match status" value="1"/>
</dbReference>
<dbReference type="EMBL" id="JAYGIL010000011">
    <property type="protein sequence ID" value="MEA5403489.1"/>
    <property type="molecule type" value="Genomic_DNA"/>
</dbReference>
<protein>
    <submittedName>
        <fullName evidence="2">Transposase</fullName>
    </submittedName>
</protein>
<dbReference type="InterPro" id="IPR002559">
    <property type="entry name" value="Transposase_11"/>
</dbReference>
<dbReference type="Gene3D" id="3.90.350.10">
    <property type="entry name" value="Transposase Inhibitor Protein From Tn5, Chain A, domain 1"/>
    <property type="match status" value="1"/>
</dbReference>
<dbReference type="InterPro" id="IPR012337">
    <property type="entry name" value="RNaseH-like_sf"/>
</dbReference>
<name>A0ABU5S4R5_9BACT</name>
<keyword evidence="3" id="KW-1185">Reference proteome</keyword>
<evidence type="ECO:0000313" key="2">
    <source>
        <dbReference type="EMBL" id="MEA5403489.1"/>
    </source>
</evidence>
<dbReference type="RefSeq" id="WP_323329031.1">
    <property type="nucleotide sequence ID" value="NZ_JAYGIL010000011.1"/>
</dbReference>
<accession>A0ABU5S4R5</accession>
<comment type="caution">
    <text evidence="2">The sequence shown here is derived from an EMBL/GenBank/DDBJ whole genome shotgun (WGS) entry which is preliminary data.</text>
</comment>
<sequence>MNYDKHKKTGGFIMYKALLQKNDSFTKKANASYFLLKKIAVYLSDLTFTLDNLLDKRLVETFYNLFVAILLNRNRSIGLLLSELGGFICGFNHAPAGTKRISNLLRSKKWTATVIDDFLFARSKKRIEQLIQIGKRPLLVWDDSKIEKHESWFTEGLCSVESSKGKRLTKVKKGFYRPPVSRICVPGYHWTATLLSALGEAPSVCQMTWWTTRGKHKEHGTNIIFRVLEKLHRSIGKGVLHVLDRGYANAWTIEWFTFFQQDFLVRWKKNHLLIHADKGKKKTHLLARSFKAKHRKVVFDNQRKIAKSISIAWAEVQHPDFEGSLLSLVIVRDRKNHQSPLYLLTSIQINNVEQAWEMCHSYMHRWSIEQSFRFCKTELAIESPRLWFFENTCKLLGIVALIYDFLMNLINNWGNWIQLALKRWCHRTGNRYRNVSIPIYRLRIAIHNILWISFAQNSG</sequence>
<gene>
    <name evidence="2" type="ORF">VB776_11230</name>
</gene>
<reference evidence="2 3" key="1">
    <citation type="submission" date="2023-12" db="EMBL/GenBank/DDBJ databases">
        <title>Novel species of the genus Arcicella isolated from rivers.</title>
        <authorList>
            <person name="Lu H."/>
        </authorList>
    </citation>
    <scope>NUCLEOTIDE SEQUENCE [LARGE SCALE GENOMIC DNA]</scope>
    <source>
        <strain evidence="2 3">DC2W</strain>
    </source>
</reference>
<evidence type="ECO:0000313" key="3">
    <source>
        <dbReference type="Proteomes" id="UP001303899"/>
    </source>
</evidence>
<evidence type="ECO:0000259" key="1">
    <source>
        <dbReference type="Pfam" id="PF01609"/>
    </source>
</evidence>
<dbReference type="SUPFAM" id="SSF53098">
    <property type="entry name" value="Ribonuclease H-like"/>
    <property type="match status" value="1"/>
</dbReference>